<dbReference type="PANTHER" id="PTHR48022:SF2">
    <property type="entry name" value="PLASTIDIC GLUCOSE TRANSPORTER 4"/>
    <property type="match status" value="1"/>
</dbReference>
<organism evidence="11 12">
    <name type="scientific">Bombardia bombarda</name>
    <dbReference type="NCBI Taxonomy" id="252184"/>
    <lineage>
        <taxon>Eukaryota</taxon>
        <taxon>Fungi</taxon>
        <taxon>Dikarya</taxon>
        <taxon>Ascomycota</taxon>
        <taxon>Pezizomycotina</taxon>
        <taxon>Sordariomycetes</taxon>
        <taxon>Sordariomycetidae</taxon>
        <taxon>Sordariales</taxon>
        <taxon>Lasiosphaeriaceae</taxon>
        <taxon>Bombardia</taxon>
    </lineage>
</organism>
<feature type="transmembrane region" description="Helical" evidence="9">
    <location>
        <begin position="90"/>
        <end position="111"/>
    </location>
</feature>
<dbReference type="PROSITE" id="PS00217">
    <property type="entry name" value="SUGAR_TRANSPORT_2"/>
    <property type="match status" value="1"/>
</dbReference>
<reference evidence="11" key="1">
    <citation type="submission" date="2023-06" db="EMBL/GenBank/DDBJ databases">
        <title>Genome-scale phylogeny and comparative genomics of the fungal order Sordariales.</title>
        <authorList>
            <consortium name="Lawrence Berkeley National Laboratory"/>
            <person name="Hensen N."/>
            <person name="Bonometti L."/>
            <person name="Westerberg I."/>
            <person name="Brannstrom I.O."/>
            <person name="Guillou S."/>
            <person name="Cros-Aarteil S."/>
            <person name="Calhoun S."/>
            <person name="Haridas S."/>
            <person name="Kuo A."/>
            <person name="Mondo S."/>
            <person name="Pangilinan J."/>
            <person name="Riley R."/>
            <person name="LaButti K."/>
            <person name="Andreopoulos B."/>
            <person name="Lipzen A."/>
            <person name="Chen C."/>
            <person name="Yanf M."/>
            <person name="Daum C."/>
            <person name="Ng V."/>
            <person name="Clum A."/>
            <person name="Steindorff A."/>
            <person name="Ohm R."/>
            <person name="Martin F."/>
            <person name="Silar P."/>
            <person name="Natvig D."/>
            <person name="Lalanne C."/>
            <person name="Gautier V."/>
            <person name="Ament-velasquez S.L."/>
            <person name="Kruys A."/>
            <person name="Hutchinson M.I."/>
            <person name="Powell A.J."/>
            <person name="Barry K."/>
            <person name="Miller A.N."/>
            <person name="Grigoriev I.V."/>
            <person name="Debuchy R."/>
            <person name="Gladieux P."/>
            <person name="Thoren M.H."/>
            <person name="Johannesson H."/>
        </authorList>
    </citation>
    <scope>NUCLEOTIDE SEQUENCE</scope>
    <source>
        <strain evidence="11">SMH3391-2</strain>
    </source>
</reference>
<dbReference type="Pfam" id="PF00083">
    <property type="entry name" value="Sugar_tr"/>
    <property type="match status" value="1"/>
</dbReference>
<evidence type="ECO:0000313" key="11">
    <source>
        <dbReference type="EMBL" id="KAK0636436.1"/>
    </source>
</evidence>
<comment type="similarity">
    <text evidence="2 7">Belongs to the major facilitator superfamily. Sugar transporter (TC 2.A.1.1) family.</text>
</comment>
<keyword evidence="4 9" id="KW-0812">Transmembrane</keyword>
<feature type="domain" description="Major facilitator superfamily (MFS) profile" evidence="10">
    <location>
        <begin position="23"/>
        <end position="460"/>
    </location>
</feature>
<dbReference type="NCBIfam" id="TIGR00879">
    <property type="entry name" value="SP"/>
    <property type="match status" value="1"/>
</dbReference>
<evidence type="ECO:0000256" key="5">
    <source>
        <dbReference type="ARBA" id="ARBA00022989"/>
    </source>
</evidence>
<dbReference type="SUPFAM" id="SSF103473">
    <property type="entry name" value="MFS general substrate transporter"/>
    <property type="match status" value="1"/>
</dbReference>
<dbReference type="EMBL" id="JAULSR010000001">
    <property type="protein sequence ID" value="KAK0636436.1"/>
    <property type="molecule type" value="Genomic_DNA"/>
</dbReference>
<proteinExistence type="inferred from homology"/>
<feature type="region of interest" description="Disordered" evidence="8">
    <location>
        <begin position="492"/>
        <end position="516"/>
    </location>
</feature>
<dbReference type="Proteomes" id="UP001174934">
    <property type="component" value="Unassembled WGS sequence"/>
</dbReference>
<feature type="transmembrane region" description="Helical" evidence="9">
    <location>
        <begin position="272"/>
        <end position="293"/>
    </location>
</feature>
<evidence type="ECO:0000256" key="7">
    <source>
        <dbReference type="RuleBase" id="RU003346"/>
    </source>
</evidence>
<dbReference type="InterPro" id="IPR005828">
    <property type="entry name" value="MFS_sugar_transport-like"/>
</dbReference>
<dbReference type="AlphaFoldDB" id="A0AA39XLV9"/>
<keyword evidence="6 9" id="KW-0472">Membrane</keyword>
<evidence type="ECO:0000256" key="3">
    <source>
        <dbReference type="ARBA" id="ARBA00022448"/>
    </source>
</evidence>
<dbReference type="FunFam" id="1.20.1250.20:FF:000134">
    <property type="entry name" value="MFS sugar transporter protein"/>
    <property type="match status" value="1"/>
</dbReference>
<feature type="transmembrane region" description="Helical" evidence="9">
    <location>
        <begin position="336"/>
        <end position="358"/>
    </location>
</feature>
<evidence type="ECO:0000256" key="8">
    <source>
        <dbReference type="SAM" id="MobiDB-lite"/>
    </source>
</evidence>
<keyword evidence="5 9" id="KW-1133">Transmembrane helix</keyword>
<protein>
    <submittedName>
        <fullName evidence="11">General substrate transporter</fullName>
    </submittedName>
</protein>
<dbReference type="InterPro" id="IPR050360">
    <property type="entry name" value="MFS_Sugar_Transporters"/>
</dbReference>
<dbReference type="PRINTS" id="PR00171">
    <property type="entry name" value="SUGRTRNSPORT"/>
</dbReference>
<evidence type="ECO:0000256" key="6">
    <source>
        <dbReference type="ARBA" id="ARBA00023136"/>
    </source>
</evidence>
<feature type="transmembrane region" description="Helical" evidence="9">
    <location>
        <begin position="150"/>
        <end position="173"/>
    </location>
</feature>
<accession>A0AA39XLV9</accession>
<feature type="transmembrane region" description="Helical" evidence="9">
    <location>
        <begin position="185"/>
        <end position="202"/>
    </location>
</feature>
<gene>
    <name evidence="11" type="ORF">B0T17DRAFT_519146</name>
</gene>
<feature type="transmembrane region" description="Helical" evidence="9">
    <location>
        <begin position="305"/>
        <end position="329"/>
    </location>
</feature>
<evidence type="ECO:0000259" key="10">
    <source>
        <dbReference type="PROSITE" id="PS50850"/>
    </source>
</evidence>
<feature type="transmembrane region" description="Helical" evidence="9">
    <location>
        <begin position="64"/>
        <end position="83"/>
    </location>
</feature>
<evidence type="ECO:0000313" key="12">
    <source>
        <dbReference type="Proteomes" id="UP001174934"/>
    </source>
</evidence>
<evidence type="ECO:0000256" key="9">
    <source>
        <dbReference type="SAM" id="Phobius"/>
    </source>
</evidence>
<dbReference type="InterPro" id="IPR036259">
    <property type="entry name" value="MFS_trans_sf"/>
</dbReference>
<dbReference type="Gene3D" id="1.20.1250.20">
    <property type="entry name" value="MFS general substrate transporter like domains"/>
    <property type="match status" value="1"/>
</dbReference>
<evidence type="ECO:0000256" key="4">
    <source>
        <dbReference type="ARBA" id="ARBA00022692"/>
    </source>
</evidence>
<dbReference type="InterPro" id="IPR003663">
    <property type="entry name" value="Sugar/inositol_transpt"/>
</dbReference>
<evidence type="ECO:0000256" key="1">
    <source>
        <dbReference type="ARBA" id="ARBA00004141"/>
    </source>
</evidence>
<dbReference type="InterPro" id="IPR020846">
    <property type="entry name" value="MFS_dom"/>
</dbReference>
<dbReference type="PROSITE" id="PS00216">
    <property type="entry name" value="SUGAR_TRANSPORT_1"/>
    <property type="match status" value="1"/>
</dbReference>
<dbReference type="PROSITE" id="PS50850">
    <property type="entry name" value="MFS"/>
    <property type="match status" value="1"/>
</dbReference>
<feature type="transmembrane region" description="Helical" evidence="9">
    <location>
        <begin position="117"/>
        <end position="138"/>
    </location>
</feature>
<feature type="transmembrane region" description="Helical" evidence="9">
    <location>
        <begin position="436"/>
        <end position="455"/>
    </location>
</feature>
<dbReference type="PANTHER" id="PTHR48022">
    <property type="entry name" value="PLASTIDIC GLUCOSE TRANSPORTER 4"/>
    <property type="match status" value="1"/>
</dbReference>
<keyword evidence="3 7" id="KW-0813">Transport</keyword>
<dbReference type="GO" id="GO:0016020">
    <property type="term" value="C:membrane"/>
    <property type="evidence" value="ECO:0007669"/>
    <property type="project" value="UniProtKB-SubCell"/>
</dbReference>
<feature type="transmembrane region" description="Helical" evidence="9">
    <location>
        <begin position="370"/>
        <end position="395"/>
    </location>
</feature>
<comment type="caution">
    <text evidence="11">The sequence shown here is derived from an EMBL/GenBank/DDBJ whole genome shotgun (WGS) entry which is preliminary data.</text>
</comment>
<keyword evidence="12" id="KW-1185">Reference proteome</keyword>
<sequence>MAIIANSTHLLHSIRRPKKYFLAALYISIGGFLNGYDTGSIGSITEMPSFQSSIATLSPTMRGLTVSFLMLAGAIPSPFAGLLADKFGHLRIVLAGAVFFTAGAALEASALNLAMLLIGRSLVGIGEGLYLGNLNVYICEIAPRSRRGQLMALPQGLVTLGICCGYFTCYGTIRLPGEMAWRLPFLIQAVGGALMALTCFLLPESPRWLMSRNRIETAVHNMSLLDFDHDEIQQDLMSPSAEEGTGALAQPQLSWRSVRDIFRKKYRFRTMLALFILGMVQLCGIDGLLYYAPTIFAQAGLSPETASFVASGVSGILMFAISVPALLLADHWGRRTLVIWGGISLAGCMTIIGSLYASNSVLSDRGAGRWIVIVLIFVFALTYCATWGIVGKIYASEIQPGHNRATANALAQALNFFTNFLTAFITPIFLARSSSGPYFLFAALSAFTLGILWMYMPETRGRSLEAIQEVFHPPAQDFFAKLLAKRSLRRRAGKSGPAQSHEPVLHGQGTTSIELQ</sequence>
<evidence type="ECO:0000256" key="2">
    <source>
        <dbReference type="ARBA" id="ARBA00010992"/>
    </source>
</evidence>
<comment type="subcellular location">
    <subcellularLocation>
        <location evidence="1">Membrane</location>
        <topology evidence="1">Multi-pass membrane protein</topology>
    </subcellularLocation>
</comment>
<feature type="transmembrane region" description="Helical" evidence="9">
    <location>
        <begin position="407"/>
        <end position="430"/>
    </location>
</feature>
<dbReference type="InterPro" id="IPR005829">
    <property type="entry name" value="Sugar_transporter_CS"/>
</dbReference>
<name>A0AA39XLV9_9PEZI</name>
<dbReference type="GO" id="GO:0005351">
    <property type="term" value="F:carbohydrate:proton symporter activity"/>
    <property type="evidence" value="ECO:0007669"/>
    <property type="project" value="TreeGrafter"/>
</dbReference>
<feature type="transmembrane region" description="Helical" evidence="9">
    <location>
        <begin position="20"/>
        <end position="44"/>
    </location>
</feature>